<dbReference type="EMBL" id="KE525348">
    <property type="protein sequence ID" value="KFB50348.1"/>
    <property type="molecule type" value="Genomic_DNA"/>
</dbReference>
<name>A0A084WJF4_ANOSI</name>
<evidence type="ECO:0000313" key="1">
    <source>
        <dbReference type="EMBL" id="KFB50348.1"/>
    </source>
</evidence>
<dbReference type="VEuPathDB" id="VectorBase:ASIC018619"/>
<dbReference type="EMBL" id="ATLV01024023">
    <property type="status" value="NOT_ANNOTATED_CDS"/>
    <property type="molecule type" value="Genomic_DNA"/>
</dbReference>
<dbReference type="EnsemblMetazoa" id="ASIC018619-RA">
    <property type="protein sequence ID" value="ASIC018619-PA"/>
    <property type="gene ID" value="ASIC018619"/>
</dbReference>
<dbReference type="Proteomes" id="UP000030765">
    <property type="component" value="Unassembled WGS sequence"/>
</dbReference>
<accession>A0A084WJF4</accession>
<keyword evidence="3" id="KW-1185">Reference proteome</keyword>
<proteinExistence type="predicted"/>
<protein>
    <submittedName>
        <fullName evidence="1 2">TonB-dependent receptor</fullName>
    </submittedName>
</protein>
<reference evidence="2" key="2">
    <citation type="submission" date="2020-05" db="UniProtKB">
        <authorList>
            <consortium name="EnsemblMetazoa"/>
        </authorList>
    </citation>
    <scope>IDENTIFICATION</scope>
</reference>
<reference evidence="1 3" key="1">
    <citation type="journal article" date="2014" name="BMC Genomics">
        <title>Genome sequence of Anopheles sinensis provides insight into genetics basis of mosquito competence for malaria parasites.</title>
        <authorList>
            <person name="Zhou D."/>
            <person name="Zhang D."/>
            <person name="Ding G."/>
            <person name="Shi L."/>
            <person name="Hou Q."/>
            <person name="Ye Y."/>
            <person name="Xu Y."/>
            <person name="Zhou H."/>
            <person name="Xiong C."/>
            <person name="Li S."/>
            <person name="Yu J."/>
            <person name="Hong S."/>
            <person name="Yu X."/>
            <person name="Zou P."/>
            <person name="Chen C."/>
            <person name="Chang X."/>
            <person name="Wang W."/>
            <person name="Lv Y."/>
            <person name="Sun Y."/>
            <person name="Ma L."/>
            <person name="Shen B."/>
            <person name="Zhu C."/>
        </authorList>
    </citation>
    <scope>NUCLEOTIDE SEQUENCE [LARGE SCALE GENOMIC DNA]</scope>
</reference>
<organism evidence="1">
    <name type="scientific">Anopheles sinensis</name>
    <name type="common">Mosquito</name>
    <dbReference type="NCBI Taxonomy" id="74873"/>
    <lineage>
        <taxon>Eukaryota</taxon>
        <taxon>Metazoa</taxon>
        <taxon>Ecdysozoa</taxon>
        <taxon>Arthropoda</taxon>
        <taxon>Hexapoda</taxon>
        <taxon>Insecta</taxon>
        <taxon>Pterygota</taxon>
        <taxon>Neoptera</taxon>
        <taxon>Endopterygota</taxon>
        <taxon>Diptera</taxon>
        <taxon>Nematocera</taxon>
        <taxon>Culicoidea</taxon>
        <taxon>Culicidae</taxon>
        <taxon>Anophelinae</taxon>
        <taxon>Anopheles</taxon>
    </lineage>
</organism>
<gene>
    <name evidence="1" type="ORF">ZHAS_00018619</name>
</gene>
<sequence>MSDRFRSCAPLVLRCCYAAVTPSHYGPGRRGVGACTGAATTLPGQQPCARGRL</sequence>
<dbReference type="AlphaFoldDB" id="A0A084WJF4"/>
<keyword evidence="1" id="KW-0675">Receptor</keyword>
<evidence type="ECO:0000313" key="2">
    <source>
        <dbReference type="EnsemblMetazoa" id="ASIC018619-PA"/>
    </source>
</evidence>
<evidence type="ECO:0000313" key="3">
    <source>
        <dbReference type="Proteomes" id="UP000030765"/>
    </source>
</evidence>